<evidence type="ECO:0000313" key="2">
    <source>
        <dbReference type="EMBL" id="KAK5109093.1"/>
    </source>
</evidence>
<accession>A0AAN7TC51</accession>
<sequence>MNALTMPRQKDGTDPQNGKNVQLQFIHLTEPGEAKDRKFQRQVRAHVTRLQHRQTRNRNRQNSLRGASESQALTPGLAALGTSLQSTETLEEPPSDAPSNSAENAQDLLRTYPVVTNYQPGDGNDEQTNLQQDAAPVNSEAQMLALKPWRLPENDLANSFSRGEAAYRTFALYDSGNVVGRTVSALELDYSSVMSLYRSIALTQAQDFARQFGLAPDPKASSTRIYRLAHMEPAALLAVALIGVRNMLQVTGRKHVIGKDHALVIDLERHLISSINNALQDPSRRISDQMLVTVALCAAYEVKHGDATRYDIHMTGLLQMVNLRGGFPEIGRYDMYIVRLLVWIDLNTAQIAGRSTYLQDMYAGLESTNPHANVAMFRRPRLRGTIQEIEE</sequence>
<dbReference type="InterPro" id="IPR021858">
    <property type="entry name" value="Fun_TF"/>
</dbReference>
<name>A0AAN7TC51_9PEZI</name>
<feature type="region of interest" description="Disordered" evidence="1">
    <location>
        <begin position="1"/>
        <end position="20"/>
    </location>
</feature>
<comment type="caution">
    <text evidence="2">The sequence shown here is derived from an EMBL/GenBank/DDBJ whole genome shotgun (WGS) entry which is preliminary data.</text>
</comment>
<dbReference type="AlphaFoldDB" id="A0AAN7TC51"/>
<protein>
    <submittedName>
        <fullName evidence="2">Uncharacterized protein</fullName>
    </submittedName>
</protein>
<dbReference type="PANTHER" id="PTHR37540:SF5">
    <property type="entry name" value="TRANSCRIPTION FACTOR DOMAIN-CONTAINING PROTEIN"/>
    <property type="match status" value="1"/>
</dbReference>
<evidence type="ECO:0000313" key="3">
    <source>
        <dbReference type="Proteomes" id="UP001310890"/>
    </source>
</evidence>
<feature type="region of interest" description="Disordered" evidence="1">
    <location>
        <begin position="32"/>
        <end position="73"/>
    </location>
</feature>
<feature type="compositionally biased region" description="Basic residues" evidence="1">
    <location>
        <begin position="40"/>
        <end position="59"/>
    </location>
</feature>
<dbReference type="PANTHER" id="PTHR37540">
    <property type="entry name" value="TRANSCRIPTION FACTOR (ACR-2), PUTATIVE-RELATED-RELATED"/>
    <property type="match status" value="1"/>
</dbReference>
<dbReference type="Pfam" id="PF11951">
    <property type="entry name" value="Fungal_trans_2"/>
    <property type="match status" value="1"/>
</dbReference>
<dbReference type="EMBL" id="JAVRRL010000071">
    <property type="protein sequence ID" value="KAK5109093.1"/>
    <property type="molecule type" value="Genomic_DNA"/>
</dbReference>
<organism evidence="2 3">
    <name type="scientific">Meristemomyces frigidus</name>
    <dbReference type="NCBI Taxonomy" id="1508187"/>
    <lineage>
        <taxon>Eukaryota</taxon>
        <taxon>Fungi</taxon>
        <taxon>Dikarya</taxon>
        <taxon>Ascomycota</taxon>
        <taxon>Pezizomycotina</taxon>
        <taxon>Dothideomycetes</taxon>
        <taxon>Dothideomycetidae</taxon>
        <taxon>Mycosphaerellales</taxon>
        <taxon>Teratosphaeriaceae</taxon>
        <taxon>Meristemomyces</taxon>
    </lineage>
</organism>
<dbReference type="Proteomes" id="UP001310890">
    <property type="component" value="Unassembled WGS sequence"/>
</dbReference>
<reference evidence="2" key="1">
    <citation type="submission" date="2023-08" db="EMBL/GenBank/DDBJ databases">
        <title>Black Yeasts Isolated from many extreme environments.</title>
        <authorList>
            <person name="Coleine C."/>
            <person name="Stajich J.E."/>
            <person name="Selbmann L."/>
        </authorList>
    </citation>
    <scope>NUCLEOTIDE SEQUENCE</scope>
    <source>
        <strain evidence="2">CCFEE 5401</strain>
    </source>
</reference>
<proteinExistence type="predicted"/>
<gene>
    <name evidence="2" type="ORF">LTR62_007550</name>
</gene>
<evidence type="ECO:0000256" key="1">
    <source>
        <dbReference type="SAM" id="MobiDB-lite"/>
    </source>
</evidence>